<dbReference type="GO" id="GO:0008380">
    <property type="term" value="P:RNA splicing"/>
    <property type="evidence" value="ECO:0007669"/>
    <property type="project" value="UniProtKB-KW"/>
</dbReference>
<dbReference type="EMBL" id="AXCN02001412">
    <property type="status" value="NOT_ANNOTATED_CDS"/>
    <property type="molecule type" value="Genomic_DNA"/>
</dbReference>
<feature type="compositionally biased region" description="Basic residues" evidence="1">
    <location>
        <begin position="373"/>
        <end position="386"/>
    </location>
</feature>
<dbReference type="PANTHER" id="PTHR23308">
    <property type="entry name" value="NUCLEAR INHIBITOR OF PROTEIN PHOSPHATASE-1"/>
    <property type="match status" value="1"/>
</dbReference>
<feature type="compositionally biased region" description="Basic and acidic residues" evidence="1">
    <location>
        <begin position="598"/>
        <end position="616"/>
    </location>
</feature>
<dbReference type="InterPro" id="IPR008984">
    <property type="entry name" value="SMAD_FHA_dom_sf"/>
</dbReference>
<dbReference type="GO" id="GO:0006397">
    <property type="term" value="P:mRNA processing"/>
    <property type="evidence" value="ECO:0007669"/>
    <property type="project" value="UniProtKB-KW"/>
</dbReference>
<feature type="region of interest" description="Disordered" evidence="1">
    <location>
        <begin position="366"/>
        <end position="736"/>
    </location>
</feature>
<evidence type="ECO:0000259" key="2">
    <source>
        <dbReference type="PROSITE" id="PS50006"/>
    </source>
</evidence>
<dbReference type="Pfam" id="PF00498">
    <property type="entry name" value="FHA"/>
    <property type="match status" value="1"/>
</dbReference>
<feature type="compositionally biased region" description="Basic and acidic residues" evidence="1">
    <location>
        <begin position="437"/>
        <end position="446"/>
    </location>
</feature>
<dbReference type="EnsemblMetazoa" id="AFAF008445-RA">
    <property type="protein sequence ID" value="AFAF008445-PA"/>
    <property type="gene ID" value="AFAF008445"/>
</dbReference>
<dbReference type="SUPFAM" id="SSF49879">
    <property type="entry name" value="SMAD/FHA domain"/>
    <property type="match status" value="1"/>
</dbReference>
<organism evidence="3 4">
    <name type="scientific">Anopheles farauti</name>
    <dbReference type="NCBI Taxonomy" id="69004"/>
    <lineage>
        <taxon>Eukaryota</taxon>
        <taxon>Metazoa</taxon>
        <taxon>Ecdysozoa</taxon>
        <taxon>Arthropoda</taxon>
        <taxon>Hexapoda</taxon>
        <taxon>Insecta</taxon>
        <taxon>Pterygota</taxon>
        <taxon>Neoptera</taxon>
        <taxon>Endopterygota</taxon>
        <taxon>Diptera</taxon>
        <taxon>Nematocera</taxon>
        <taxon>Culicoidea</taxon>
        <taxon>Culicidae</taxon>
        <taxon>Anophelinae</taxon>
        <taxon>Anopheles</taxon>
    </lineage>
</organism>
<dbReference type="AlphaFoldDB" id="A0A182QED6"/>
<dbReference type="GO" id="GO:0031047">
    <property type="term" value="P:regulatory ncRNA-mediated gene silencing"/>
    <property type="evidence" value="ECO:0007669"/>
    <property type="project" value="UniProtKB-KW"/>
</dbReference>
<dbReference type="Gene3D" id="3.30.505.10">
    <property type="entry name" value="SH2 domain"/>
    <property type="match status" value="1"/>
</dbReference>
<evidence type="ECO:0000256" key="1">
    <source>
        <dbReference type="SAM" id="MobiDB-lite"/>
    </source>
</evidence>
<feature type="region of interest" description="Disordered" evidence="1">
    <location>
        <begin position="875"/>
        <end position="902"/>
    </location>
</feature>
<reference evidence="3" key="2">
    <citation type="submission" date="2020-05" db="UniProtKB">
        <authorList>
            <consortium name="EnsemblMetazoa"/>
        </authorList>
    </citation>
    <scope>IDENTIFICATION</scope>
    <source>
        <strain evidence="3">FAR1</strain>
    </source>
</reference>
<reference evidence="4" key="1">
    <citation type="submission" date="2014-01" db="EMBL/GenBank/DDBJ databases">
        <title>The Genome Sequence of Anopheles farauti FAR1 (V2).</title>
        <authorList>
            <consortium name="The Broad Institute Genomics Platform"/>
            <person name="Neafsey D.E."/>
            <person name="Besansky N."/>
            <person name="Howell P."/>
            <person name="Walton C."/>
            <person name="Young S.K."/>
            <person name="Zeng Q."/>
            <person name="Gargeya S."/>
            <person name="Fitzgerald M."/>
            <person name="Haas B."/>
            <person name="Abouelleil A."/>
            <person name="Allen A.W."/>
            <person name="Alvarado L."/>
            <person name="Arachchi H.M."/>
            <person name="Berlin A.M."/>
            <person name="Chapman S.B."/>
            <person name="Gainer-Dewar J."/>
            <person name="Goldberg J."/>
            <person name="Griggs A."/>
            <person name="Gujja S."/>
            <person name="Hansen M."/>
            <person name="Howarth C."/>
            <person name="Imamovic A."/>
            <person name="Ireland A."/>
            <person name="Larimer J."/>
            <person name="McCowan C."/>
            <person name="Murphy C."/>
            <person name="Pearson M."/>
            <person name="Poon T.W."/>
            <person name="Priest M."/>
            <person name="Roberts A."/>
            <person name="Saif S."/>
            <person name="Shea T."/>
            <person name="Sisk P."/>
            <person name="Sykes S."/>
            <person name="Wortman J."/>
            <person name="Nusbaum C."/>
            <person name="Birren B."/>
        </authorList>
    </citation>
    <scope>NUCLEOTIDE SEQUENCE [LARGE SCALE GENOMIC DNA]</scope>
    <source>
        <strain evidence="4">FAR1</strain>
    </source>
</reference>
<feature type="compositionally biased region" description="Basic and acidic residues" evidence="1">
    <location>
        <begin position="506"/>
        <end position="529"/>
    </location>
</feature>
<sequence length="902" mass="103600">MTPLHGTMNEKKYKLKNAAACKAADDTLDCHLGKLDDASETYLLKIKTWSPGKRSQCFVTLYRHTKSNISTIQRNSNSLRTRLSCSHNSLTDSIKNKADDSVFITQAMSHDALDDNKILDFYNVPIDSDIYTTPIDLIRNTYNAETAFYRNRTEAAQRNSWNNLLNYSEQLHERKANSKPQIIFENRKSAKAVEKHSGDTKADGKRANSITHEIRAQCKKSNFSVNLKQKFCNIFRVSRQQHHKPFLGSKRTLVANRAKENVVCIKEKNESAFGKKLNTPRKLPPLPSNESDLRYLMGDTSEQKKKSGERNSSMDFTASIEKVQEFGWYWGPITSEGAEKILSNEPDGKCRLKNARGCIKFSAAEVKSDGRSMKRSYNPHRTHARSGTRDSEEQEQRRISDSPREKRHTDQLKARKKEEERRRHTETSSSDSEDDRSDQASREKDASKRKHSEKKKKHKKHKRHKKSKKHRRERNSSDDEAGSDADKNEASRPSLVAEELPAARPSKRDSLPAPRQGKERKQYEKELSSRWDSSGEGERSHHRDLDSRHAAKRGRTEYECKERAELDADADRRHSRDKTIRERQKSPPPASSSRHASTYRDRERLRNVGETHDRQRPRSNTSSAQEDRSRPASNRNGSSDGRPGRDSHSHSSTQPRREHRDRDDHADRRPANHATRDTEPNPPERRASGAESRKPRNPEPTRHEWGKPTDSDKPEEEDKPPVEKEKPNFGLSGKLTEEANKVNGVVIAYAEPPGARKPKRRWRLYPFKGDKALPTMYIHRQSCYLIGRDRKVCDLPVDHPSCSKQHAVLQYRLVPYERNDGSTGQRVRPYVIDLQSANGTFVNNSKIEPKRYLELREKDVLKFGFSSREYVLLHENSKEDNEDDEGYDVSPVPSGGVTKEPQ</sequence>
<feature type="compositionally biased region" description="Basic residues" evidence="1">
    <location>
        <begin position="447"/>
        <end position="473"/>
    </location>
</feature>
<dbReference type="Proteomes" id="UP000075886">
    <property type="component" value="Unassembled WGS sequence"/>
</dbReference>
<dbReference type="InterPro" id="IPR000253">
    <property type="entry name" value="FHA_dom"/>
</dbReference>
<evidence type="ECO:0000313" key="4">
    <source>
        <dbReference type="Proteomes" id="UP000075886"/>
    </source>
</evidence>
<dbReference type="GO" id="GO:0005681">
    <property type="term" value="C:spliceosomal complex"/>
    <property type="evidence" value="ECO:0007669"/>
    <property type="project" value="UniProtKB-KW"/>
</dbReference>
<protein>
    <recommendedName>
        <fullName evidence="2">FHA domain-containing protein</fullName>
    </recommendedName>
</protein>
<feature type="compositionally biased region" description="Basic and acidic residues" evidence="1">
    <location>
        <begin position="387"/>
        <end position="426"/>
    </location>
</feature>
<dbReference type="Gene3D" id="2.60.200.20">
    <property type="match status" value="1"/>
</dbReference>
<dbReference type="CDD" id="cd22718">
    <property type="entry name" value="FHA_SNIP1"/>
    <property type="match status" value="1"/>
</dbReference>
<accession>A0A182QED6</accession>
<dbReference type="InterPro" id="IPR036860">
    <property type="entry name" value="SH2_dom_sf"/>
</dbReference>
<feature type="domain" description="FHA" evidence="2">
    <location>
        <begin position="784"/>
        <end position="847"/>
    </location>
</feature>
<dbReference type="InterPro" id="IPR050923">
    <property type="entry name" value="Cell_Proc_Reg/RNA_Proc"/>
</dbReference>
<feature type="compositionally biased region" description="Basic and acidic residues" evidence="1">
    <location>
        <begin position="642"/>
        <end position="712"/>
    </location>
</feature>
<evidence type="ECO:0000313" key="3">
    <source>
        <dbReference type="EnsemblMetazoa" id="AFAF008445-PA"/>
    </source>
</evidence>
<proteinExistence type="predicted"/>
<dbReference type="VEuPathDB" id="VectorBase:AFAF008445"/>
<feature type="region of interest" description="Disordered" evidence="1">
    <location>
        <begin position="189"/>
        <end position="208"/>
    </location>
</feature>
<keyword evidence="4" id="KW-1185">Reference proteome</keyword>
<name>A0A182QED6_9DIPT</name>
<dbReference type="SUPFAM" id="SSF55550">
    <property type="entry name" value="SH2 domain"/>
    <property type="match status" value="1"/>
</dbReference>
<dbReference type="SMART" id="SM00240">
    <property type="entry name" value="FHA"/>
    <property type="match status" value="1"/>
</dbReference>
<feature type="compositionally biased region" description="Basic and acidic residues" evidence="1">
    <location>
        <begin position="536"/>
        <end position="585"/>
    </location>
</feature>
<dbReference type="STRING" id="69004.A0A182QED6"/>
<dbReference type="PROSITE" id="PS50006">
    <property type="entry name" value="FHA_DOMAIN"/>
    <property type="match status" value="1"/>
</dbReference>